<dbReference type="InterPro" id="IPR036028">
    <property type="entry name" value="SH3-like_dom_sf"/>
</dbReference>
<dbReference type="InterPro" id="IPR001452">
    <property type="entry name" value="SH3_domain"/>
</dbReference>
<dbReference type="EMBL" id="LCWV01000005">
    <property type="protein sequence ID" value="PWI73402.1"/>
    <property type="molecule type" value="Genomic_DNA"/>
</dbReference>
<evidence type="ECO:0000256" key="7">
    <source>
        <dbReference type="ARBA" id="ARBA00022989"/>
    </source>
</evidence>
<evidence type="ECO:0000256" key="8">
    <source>
        <dbReference type="ARBA" id="ARBA00023010"/>
    </source>
</evidence>
<dbReference type="SMART" id="SM00326">
    <property type="entry name" value="SH3"/>
    <property type="match status" value="1"/>
</dbReference>
<keyword evidence="8" id="KW-0811">Translocation</keyword>
<dbReference type="SUPFAM" id="SSF50044">
    <property type="entry name" value="SH3-domain"/>
    <property type="match status" value="1"/>
</dbReference>
<dbReference type="PANTHER" id="PTHR19332:SF1">
    <property type="entry name" value="PEROXISOMAL MEMBRANE PROTEIN PEX13"/>
    <property type="match status" value="1"/>
</dbReference>
<comment type="subunit">
    <text evidence="13">Interacts (via SH3 domain) with PEX14 (via SH3-binding motif); forming the PEX13-PEX14 docking complex.</text>
</comment>
<feature type="region of interest" description="Disordered" evidence="15">
    <location>
        <begin position="139"/>
        <end position="279"/>
    </location>
</feature>
<feature type="compositionally biased region" description="Pro residues" evidence="15">
    <location>
        <begin position="81"/>
        <end position="90"/>
    </location>
</feature>
<protein>
    <recommendedName>
        <fullName evidence="12">Peroxisomal membrane protein PEX13</fullName>
    </recommendedName>
    <alternativeName>
        <fullName evidence="11">Peroxin-13</fullName>
    </alternativeName>
</protein>
<evidence type="ECO:0000256" key="12">
    <source>
        <dbReference type="ARBA" id="ARBA00034535"/>
    </source>
</evidence>
<evidence type="ECO:0000313" key="17">
    <source>
        <dbReference type="EMBL" id="PWI73402.1"/>
    </source>
</evidence>
<name>A0A2U3EG12_PURLI</name>
<evidence type="ECO:0000256" key="11">
    <source>
        <dbReference type="ARBA" id="ARBA00029693"/>
    </source>
</evidence>
<feature type="compositionally biased region" description="Polar residues" evidence="15">
    <location>
        <begin position="166"/>
        <end position="175"/>
    </location>
</feature>
<feature type="compositionally biased region" description="Basic and acidic residues" evidence="15">
    <location>
        <begin position="155"/>
        <end position="164"/>
    </location>
</feature>
<feature type="region of interest" description="Disordered" evidence="15">
    <location>
        <begin position="605"/>
        <end position="624"/>
    </location>
</feature>
<keyword evidence="10" id="KW-0576">Peroxisome</keyword>
<dbReference type="InterPro" id="IPR007223">
    <property type="entry name" value="Peroxin-13_N"/>
</dbReference>
<proteinExistence type="inferred from homology"/>
<evidence type="ECO:0000313" key="18">
    <source>
        <dbReference type="Proteomes" id="UP000245956"/>
    </source>
</evidence>
<feature type="region of interest" description="Disordered" evidence="15">
    <location>
        <begin position="1"/>
        <end position="92"/>
    </location>
</feature>
<gene>
    <name evidence="17" type="ORF">PCL_10417</name>
</gene>
<evidence type="ECO:0000256" key="5">
    <source>
        <dbReference type="ARBA" id="ARBA00022692"/>
    </source>
</evidence>
<reference evidence="17 18" key="1">
    <citation type="journal article" date="2016" name="Front. Microbiol.">
        <title>Genome and transcriptome sequences reveal the specific parasitism of the nematophagous Purpureocillium lilacinum 36-1.</title>
        <authorList>
            <person name="Xie J."/>
            <person name="Li S."/>
            <person name="Mo C."/>
            <person name="Xiao X."/>
            <person name="Peng D."/>
            <person name="Wang G."/>
            <person name="Xiao Y."/>
        </authorList>
    </citation>
    <scope>NUCLEOTIDE SEQUENCE [LARGE SCALE GENOMIC DNA]</scope>
    <source>
        <strain evidence="17 18">36-1</strain>
    </source>
</reference>
<keyword evidence="3 14" id="KW-0728">SH3 domain</keyword>
<evidence type="ECO:0000256" key="10">
    <source>
        <dbReference type="ARBA" id="ARBA00023140"/>
    </source>
</evidence>
<accession>A0A2U3EG12</accession>
<dbReference type="GO" id="GO:0016560">
    <property type="term" value="P:protein import into peroxisome matrix, docking"/>
    <property type="evidence" value="ECO:0007669"/>
    <property type="project" value="InterPro"/>
</dbReference>
<evidence type="ECO:0000256" key="6">
    <source>
        <dbReference type="ARBA" id="ARBA00022927"/>
    </source>
</evidence>
<feature type="domain" description="SH3" evidence="16">
    <location>
        <begin position="526"/>
        <end position="595"/>
    </location>
</feature>
<keyword evidence="6" id="KW-0653">Protein transport</keyword>
<keyword evidence="9" id="KW-0472">Membrane</keyword>
<keyword evidence="5" id="KW-0812">Transmembrane</keyword>
<evidence type="ECO:0000256" key="2">
    <source>
        <dbReference type="ARBA" id="ARBA00006033"/>
    </source>
</evidence>
<evidence type="ECO:0000256" key="9">
    <source>
        <dbReference type="ARBA" id="ARBA00023136"/>
    </source>
</evidence>
<evidence type="ECO:0000259" key="16">
    <source>
        <dbReference type="PROSITE" id="PS50002"/>
    </source>
</evidence>
<dbReference type="PANTHER" id="PTHR19332">
    <property type="entry name" value="PEROXISOMAL MEMBRANE PROTEIN PEX13"/>
    <property type="match status" value="1"/>
</dbReference>
<sequence>MPRQERSSAPALNGEGGLSPESAEAHAAAEPVKGPTSPILASPSAPSSVAPPKPSVSVRACLASPPRPRPLAAAAARPIRPHPPPPPPSPRLLRLRFSSSLFRRIAVCCTARSLPGDITAPPPCFELLPSPGLRRGFLPFGSPPAVRRFRRSPHREKPASDRRHSPTNTALSHQQRPNDDSTRASQRSAYGAANSGQTLPEGQDQRILPFPGLSSRSFPTKMASPPKPWERPGVASVPSASITATPNPPVTATAAGSTTLPGSSTSAPPVPDRPSSLTSAVNQNAAAYSRMGVPGVGASPYSAYGGGYSSPYSSPYSRFGGIGGYAGGMYGGYGGYGGGMGGGMYGNMYGGMPGMPGGDPNSLTNSFSNSTAATFQMLEGIVTAFGGFAQMLESTYMATHSSFFAMVSVAEQFGNLRDTLGSILGIFTLIRWIRTLIAKITGRPPPADATALTPAAFARFEGRPGPDGSPGPAKASRKPLLFFLAAAFGLPYLMSKMIRTLSASHEEEERRLQQQALQSQQPVDPSKLEFCRLLYDFLPQPNTNASMELEARKGDLVAVLSKNDPAGQPSEWWQCRSRDGRQGYLPATYLEVLKRPGQEVKQIKAAGDDSRTNSITSAVAKPEDGKKEYATADGMQRSHFYSRPMVHERFMYICIFYQINGKISCPATQALYPVPPTWNRSKYGARTGRSPLRDAFDTEPVCQPKVAGEWAPGEYWNESISAMRCGESVMMFRGVVLLPILGAIAVDSAPKCADIIVAKRHVFWSEGVCMPTKNQCLATVKHGMYRGLNWHLGLPAPSLRRRFRNDPDWAEKHDIMDWPYEYVSPSCSVGKVSDFLAKWALLALALGGGAAIQCNEPRVPCWRDDLHGVGYCEGVRDGLSSGLCSVARRSTRIARGGGPNAHDTTSVRTCHASGKLFTTTKQADAVGKMKFQYALVLAAALAAANAMKSLEEYEAEYDYTDESCEAETWTHGKPHHDNIAGHERRSVGSGIPNTAWYWKETRCGVQRCHNTGDTCAYDFFDQEILCAYGQE</sequence>
<dbReference type="Pfam" id="PF04088">
    <property type="entry name" value="Peroxin-13_N"/>
    <property type="match status" value="1"/>
</dbReference>
<comment type="similarity">
    <text evidence="2">Belongs to the peroxin-13 family.</text>
</comment>
<dbReference type="Proteomes" id="UP000245956">
    <property type="component" value="Unassembled WGS sequence"/>
</dbReference>
<feature type="compositionally biased region" description="Low complexity" evidence="15">
    <location>
        <begin position="55"/>
        <end position="78"/>
    </location>
</feature>
<evidence type="ECO:0000256" key="15">
    <source>
        <dbReference type="SAM" id="MobiDB-lite"/>
    </source>
</evidence>
<feature type="compositionally biased region" description="Polar residues" evidence="15">
    <location>
        <begin position="256"/>
        <end position="267"/>
    </location>
</feature>
<keyword evidence="4" id="KW-0813">Transport</keyword>
<evidence type="ECO:0000256" key="13">
    <source>
        <dbReference type="ARBA" id="ARBA00065871"/>
    </source>
</evidence>
<dbReference type="CDD" id="cd11771">
    <property type="entry name" value="SH3_Pex13p_fungal"/>
    <property type="match status" value="1"/>
</dbReference>
<feature type="compositionally biased region" description="Low complexity" evidence="15">
    <location>
        <begin position="19"/>
        <end position="48"/>
    </location>
</feature>
<dbReference type="AlphaFoldDB" id="A0A2U3EG12"/>
<evidence type="ECO:0000256" key="3">
    <source>
        <dbReference type="ARBA" id="ARBA00022443"/>
    </source>
</evidence>
<comment type="subcellular location">
    <subcellularLocation>
        <location evidence="1">Peroxisome membrane</location>
        <topology evidence="1">Single-pass membrane protein</topology>
    </subcellularLocation>
</comment>
<feature type="compositionally biased region" description="Polar residues" evidence="15">
    <location>
        <begin position="183"/>
        <end position="200"/>
    </location>
</feature>
<dbReference type="GO" id="GO:1990429">
    <property type="term" value="C:peroxisomal importomer complex"/>
    <property type="evidence" value="ECO:0007669"/>
    <property type="project" value="TreeGrafter"/>
</dbReference>
<evidence type="ECO:0000256" key="14">
    <source>
        <dbReference type="PROSITE-ProRule" id="PRU00192"/>
    </source>
</evidence>
<dbReference type="FunFam" id="2.30.30.40:FF:000128">
    <property type="entry name" value="Peroxisomal membrane protein (Pex13)"/>
    <property type="match status" value="1"/>
</dbReference>
<comment type="caution">
    <text evidence="17">The sequence shown here is derived from an EMBL/GenBank/DDBJ whole genome shotgun (WGS) entry which is preliminary data.</text>
</comment>
<dbReference type="GO" id="GO:0005778">
    <property type="term" value="C:peroxisomal membrane"/>
    <property type="evidence" value="ECO:0007669"/>
    <property type="project" value="UniProtKB-SubCell"/>
</dbReference>
<organism evidence="17 18">
    <name type="scientific">Purpureocillium lilacinum</name>
    <name type="common">Paecilomyces lilacinus</name>
    <dbReference type="NCBI Taxonomy" id="33203"/>
    <lineage>
        <taxon>Eukaryota</taxon>
        <taxon>Fungi</taxon>
        <taxon>Dikarya</taxon>
        <taxon>Ascomycota</taxon>
        <taxon>Pezizomycotina</taxon>
        <taxon>Sordariomycetes</taxon>
        <taxon>Hypocreomycetidae</taxon>
        <taxon>Hypocreales</taxon>
        <taxon>Ophiocordycipitaceae</taxon>
        <taxon>Purpureocillium</taxon>
    </lineage>
</organism>
<dbReference type="PROSITE" id="PS50002">
    <property type="entry name" value="SH3"/>
    <property type="match status" value="1"/>
</dbReference>
<dbReference type="Pfam" id="PF07653">
    <property type="entry name" value="SH3_2"/>
    <property type="match status" value="1"/>
</dbReference>
<evidence type="ECO:0000256" key="1">
    <source>
        <dbReference type="ARBA" id="ARBA00004549"/>
    </source>
</evidence>
<keyword evidence="7" id="KW-1133">Transmembrane helix</keyword>
<dbReference type="Gene3D" id="2.30.30.40">
    <property type="entry name" value="SH3 Domains"/>
    <property type="match status" value="1"/>
</dbReference>
<dbReference type="InterPro" id="IPR035463">
    <property type="entry name" value="Pex13"/>
</dbReference>
<evidence type="ECO:0000256" key="4">
    <source>
        <dbReference type="ARBA" id="ARBA00022448"/>
    </source>
</evidence>